<keyword evidence="3" id="KW-1185">Reference proteome</keyword>
<name>A0A8T1LZY0_CLOSI</name>
<evidence type="ECO:0000313" key="3">
    <source>
        <dbReference type="Proteomes" id="UP000286415"/>
    </source>
</evidence>
<protein>
    <submittedName>
        <fullName evidence="2">Uncharacterized protein</fullName>
    </submittedName>
</protein>
<proteinExistence type="predicted"/>
<dbReference type="OrthoDB" id="6270362at2759"/>
<dbReference type="EMBL" id="NIRI02000076">
    <property type="protein sequence ID" value="KAG5442146.1"/>
    <property type="molecule type" value="Genomic_DNA"/>
</dbReference>
<comment type="caution">
    <text evidence="2">The sequence shown here is derived from an EMBL/GenBank/DDBJ whole genome shotgun (WGS) entry which is preliminary data.</text>
</comment>
<dbReference type="Proteomes" id="UP000286415">
    <property type="component" value="Unassembled WGS sequence"/>
</dbReference>
<organism evidence="2 3">
    <name type="scientific">Clonorchis sinensis</name>
    <name type="common">Chinese liver fluke</name>
    <dbReference type="NCBI Taxonomy" id="79923"/>
    <lineage>
        <taxon>Eukaryota</taxon>
        <taxon>Metazoa</taxon>
        <taxon>Spiralia</taxon>
        <taxon>Lophotrochozoa</taxon>
        <taxon>Platyhelminthes</taxon>
        <taxon>Trematoda</taxon>
        <taxon>Digenea</taxon>
        <taxon>Opisthorchiida</taxon>
        <taxon>Opisthorchiata</taxon>
        <taxon>Opisthorchiidae</taxon>
        <taxon>Clonorchis</taxon>
    </lineage>
</organism>
<accession>A0A8T1LZY0</accession>
<reference evidence="2 3" key="2">
    <citation type="journal article" date="2021" name="Genomics">
        <title>High-quality reference genome for Clonorchis sinensis.</title>
        <authorList>
            <person name="Young N.D."/>
            <person name="Stroehlein A.J."/>
            <person name="Kinkar L."/>
            <person name="Wang T."/>
            <person name="Sohn W.M."/>
            <person name="Chang B.C.H."/>
            <person name="Kaur P."/>
            <person name="Weisz D."/>
            <person name="Dudchenko O."/>
            <person name="Aiden E.L."/>
            <person name="Korhonen P.K."/>
            <person name="Gasser R.B."/>
        </authorList>
    </citation>
    <scope>NUCLEOTIDE SEQUENCE [LARGE SCALE GENOMIC DNA]</scope>
    <source>
        <strain evidence="2">Cs-k2</strain>
    </source>
</reference>
<evidence type="ECO:0000313" key="2">
    <source>
        <dbReference type="EMBL" id="KAG5442146.1"/>
    </source>
</evidence>
<dbReference type="AlphaFoldDB" id="A0A8T1LZY0"/>
<evidence type="ECO:0000256" key="1">
    <source>
        <dbReference type="SAM" id="MobiDB-lite"/>
    </source>
</evidence>
<feature type="region of interest" description="Disordered" evidence="1">
    <location>
        <begin position="81"/>
        <end position="123"/>
    </location>
</feature>
<sequence>MQPPKFADIRTRLLNLPEQDPSLMFNAVVDEYHRLTNLQHDTNLVQSVVNAVPKFMRFAKATNPLVLKSLARPPLARRILEPPNSVSRMSKRKSLHLRDGSAGLGTSPDCALTNFASVDHAGP</sequence>
<reference evidence="2 3" key="1">
    <citation type="journal article" date="2018" name="Biotechnol. Adv.">
        <title>Improved genomic resources and new bioinformatic workflow for the carcinogenic parasite Clonorchis sinensis: Biotechnological implications.</title>
        <authorList>
            <person name="Wang D."/>
            <person name="Korhonen P.K."/>
            <person name="Gasser R.B."/>
            <person name="Young N.D."/>
        </authorList>
    </citation>
    <scope>NUCLEOTIDE SEQUENCE [LARGE SCALE GENOMIC DNA]</scope>
    <source>
        <strain evidence="2">Cs-k2</strain>
    </source>
</reference>
<gene>
    <name evidence="2" type="ORF">CSKR_200161</name>
</gene>